<evidence type="ECO:0000256" key="3">
    <source>
        <dbReference type="ARBA" id="ARBA00010701"/>
    </source>
</evidence>
<proteinExistence type="inferred from homology"/>
<protein>
    <recommendedName>
        <fullName evidence="4">phospholipase A1</fullName>
        <ecNumber evidence="4">3.1.1.32</ecNumber>
    </recommendedName>
</protein>
<evidence type="ECO:0000256" key="8">
    <source>
        <dbReference type="RuleBase" id="RU004262"/>
    </source>
</evidence>
<reference evidence="11" key="2">
    <citation type="submission" date="2023-03" db="EMBL/GenBank/DDBJ databases">
        <authorList>
            <person name="Inwood S.N."/>
            <person name="Skelly J.G."/>
            <person name="Guhlin J."/>
            <person name="Harrop T.W.R."/>
            <person name="Goldson S.G."/>
            <person name="Dearden P.K."/>
        </authorList>
    </citation>
    <scope>NUCLEOTIDE SEQUENCE</scope>
    <source>
        <strain evidence="11">Lincoln</strain>
        <tissue evidence="11">Whole body</tissue>
    </source>
</reference>
<dbReference type="EMBL" id="JAQQBR010000002">
    <property type="protein sequence ID" value="KAK0181503.1"/>
    <property type="molecule type" value="Genomic_DNA"/>
</dbReference>
<dbReference type="GO" id="GO:0016042">
    <property type="term" value="P:lipid catabolic process"/>
    <property type="evidence" value="ECO:0007669"/>
    <property type="project" value="TreeGrafter"/>
</dbReference>
<dbReference type="GO" id="GO:0017171">
    <property type="term" value="F:serine hydrolase activity"/>
    <property type="evidence" value="ECO:0007669"/>
    <property type="project" value="TreeGrafter"/>
</dbReference>
<feature type="signal peptide" evidence="9">
    <location>
        <begin position="1"/>
        <end position="27"/>
    </location>
</feature>
<name>A0AA39G529_MICHY</name>
<dbReference type="Gene3D" id="3.40.50.1820">
    <property type="entry name" value="alpha/beta hydrolase"/>
    <property type="match status" value="1"/>
</dbReference>
<organism evidence="11 12">
    <name type="scientific">Microctonus hyperodae</name>
    <name type="common">Parasitoid wasp</name>
    <dbReference type="NCBI Taxonomy" id="165561"/>
    <lineage>
        <taxon>Eukaryota</taxon>
        <taxon>Metazoa</taxon>
        <taxon>Ecdysozoa</taxon>
        <taxon>Arthropoda</taxon>
        <taxon>Hexapoda</taxon>
        <taxon>Insecta</taxon>
        <taxon>Pterygota</taxon>
        <taxon>Neoptera</taxon>
        <taxon>Endopterygota</taxon>
        <taxon>Hymenoptera</taxon>
        <taxon>Apocrita</taxon>
        <taxon>Ichneumonoidea</taxon>
        <taxon>Braconidae</taxon>
        <taxon>Euphorinae</taxon>
        <taxon>Microctonus</taxon>
    </lineage>
</organism>
<evidence type="ECO:0000256" key="4">
    <source>
        <dbReference type="ARBA" id="ARBA00013179"/>
    </source>
</evidence>
<keyword evidence="9" id="KW-0732">Signal</keyword>
<dbReference type="InterPro" id="IPR000734">
    <property type="entry name" value="TAG_lipase"/>
</dbReference>
<dbReference type="SUPFAM" id="SSF53474">
    <property type="entry name" value="alpha/beta-Hydrolases"/>
    <property type="match status" value="1"/>
</dbReference>
<evidence type="ECO:0000256" key="9">
    <source>
        <dbReference type="SAM" id="SignalP"/>
    </source>
</evidence>
<reference evidence="11" key="1">
    <citation type="journal article" date="2023" name="bioRxiv">
        <title>Scaffold-level genome assemblies of two parasitoid biocontrol wasps reveal the parthenogenesis mechanism and an associated novel virus.</title>
        <authorList>
            <person name="Inwood S."/>
            <person name="Skelly J."/>
            <person name="Guhlin J."/>
            <person name="Harrop T."/>
            <person name="Goldson S."/>
            <person name="Dearden P."/>
        </authorList>
    </citation>
    <scope>NUCLEOTIDE SEQUENCE</scope>
    <source>
        <strain evidence="11">Lincoln</strain>
        <tissue evidence="11">Whole body</tissue>
    </source>
</reference>
<evidence type="ECO:0000259" key="10">
    <source>
        <dbReference type="Pfam" id="PF00151"/>
    </source>
</evidence>
<sequence>MMNTVYYKLWIVLAIIVIDLMQDQVSAKSQKAIDKETRNRDALAQKIQIIIYKGQSIGTAKQTCVPITQPDVLYDNIDPYKPLVIYVHGFREGPSAENTQTVVGAHLQRGQDNIWSFDWSKLSFYGYGKVVKNAKIIAQIFAIALTKLIDLGLNIDNCHIVSHSLGSQISGLVWKYFDYILPRITALDPAGPGFSHSRDEHIDNRSARFVDIIHTDRGYYGYEENTGTADFYPNDGKRPQPGCPRGGPLLSPTDLCSHWRSWRYYAESVIDVNAFPATLCDNFQNYLKGECSDNPVVNMGYGAPSYACGEYYLTTRDAFPYGENYSD</sequence>
<keyword evidence="6" id="KW-0378">Hydrolase</keyword>
<dbReference type="Proteomes" id="UP001168972">
    <property type="component" value="Unassembled WGS sequence"/>
</dbReference>
<comment type="catalytic activity">
    <reaction evidence="1">
        <text>a 1,2-diacyl-sn-glycero-3-phosphocholine + H2O = a 2-acyl-sn-glycero-3-phosphocholine + a fatty acid + H(+)</text>
        <dbReference type="Rhea" id="RHEA:18689"/>
        <dbReference type="ChEBI" id="CHEBI:15377"/>
        <dbReference type="ChEBI" id="CHEBI:15378"/>
        <dbReference type="ChEBI" id="CHEBI:28868"/>
        <dbReference type="ChEBI" id="CHEBI:57643"/>
        <dbReference type="ChEBI" id="CHEBI:57875"/>
        <dbReference type="EC" id="3.1.1.32"/>
    </reaction>
</comment>
<evidence type="ECO:0000256" key="2">
    <source>
        <dbReference type="ARBA" id="ARBA00004613"/>
    </source>
</evidence>
<dbReference type="InterPro" id="IPR029058">
    <property type="entry name" value="AB_hydrolase_fold"/>
</dbReference>
<feature type="chain" id="PRO_5041439217" description="phospholipase A1" evidence="9">
    <location>
        <begin position="28"/>
        <end position="327"/>
    </location>
</feature>
<dbReference type="InterPro" id="IPR013818">
    <property type="entry name" value="Lipase"/>
</dbReference>
<dbReference type="GO" id="GO:0008970">
    <property type="term" value="F:phospholipase A1 activity"/>
    <property type="evidence" value="ECO:0007669"/>
    <property type="project" value="UniProtKB-EC"/>
</dbReference>
<evidence type="ECO:0000256" key="7">
    <source>
        <dbReference type="ARBA" id="ARBA00023157"/>
    </source>
</evidence>
<comment type="subcellular location">
    <subcellularLocation>
        <location evidence="2">Secreted</location>
    </subcellularLocation>
</comment>
<evidence type="ECO:0000313" key="11">
    <source>
        <dbReference type="EMBL" id="KAK0181503.1"/>
    </source>
</evidence>
<gene>
    <name evidence="11" type="ORF">PV327_003782</name>
</gene>
<dbReference type="EC" id="3.1.1.32" evidence="4"/>
<keyword evidence="12" id="KW-1185">Reference proteome</keyword>
<keyword evidence="5" id="KW-0964">Secreted</keyword>
<feature type="domain" description="Lipase" evidence="10">
    <location>
        <begin position="28"/>
        <end position="321"/>
    </location>
</feature>
<comment type="caution">
    <text evidence="11">The sequence shown here is derived from an EMBL/GenBank/DDBJ whole genome shotgun (WGS) entry which is preliminary data.</text>
</comment>
<dbReference type="PANTHER" id="PTHR11610:SF173">
    <property type="entry name" value="LIPASE DOMAIN-CONTAINING PROTEIN-RELATED"/>
    <property type="match status" value="1"/>
</dbReference>
<dbReference type="PANTHER" id="PTHR11610">
    <property type="entry name" value="LIPASE"/>
    <property type="match status" value="1"/>
</dbReference>
<dbReference type="PRINTS" id="PR00821">
    <property type="entry name" value="TAGLIPASE"/>
</dbReference>
<comment type="similarity">
    <text evidence="3 8">Belongs to the AB hydrolase superfamily. Lipase family.</text>
</comment>
<accession>A0AA39G529</accession>
<evidence type="ECO:0000256" key="1">
    <source>
        <dbReference type="ARBA" id="ARBA00000111"/>
    </source>
</evidence>
<dbReference type="GO" id="GO:0005615">
    <property type="term" value="C:extracellular space"/>
    <property type="evidence" value="ECO:0007669"/>
    <property type="project" value="TreeGrafter"/>
</dbReference>
<keyword evidence="7" id="KW-1015">Disulfide bond</keyword>
<evidence type="ECO:0000313" key="12">
    <source>
        <dbReference type="Proteomes" id="UP001168972"/>
    </source>
</evidence>
<evidence type="ECO:0000256" key="5">
    <source>
        <dbReference type="ARBA" id="ARBA00022525"/>
    </source>
</evidence>
<dbReference type="Pfam" id="PF00151">
    <property type="entry name" value="Lipase"/>
    <property type="match status" value="1"/>
</dbReference>
<evidence type="ECO:0000256" key="6">
    <source>
        <dbReference type="ARBA" id="ARBA00022801"/>
    </source>
</evidence>
<dbReference type="AlphaFoldDB" id="A0AA39G529"/>